<name>A0A4Y2U435_ARAVE</name>
<feature type="region of interest" description="Disordered" evidence="1">
    <location>
        <begin position="54"/>
        <end position="84"/>
    </location>
</feature>
<evidence type="ECO:0000313" key="2">
    <source>
        <dbReference type="EMBL" id="GBO07598.1"/>
    </source>
</evidence>
<evidence type="ECO:0000313" key="3">
    <source>
        <dbReference type="Proteomes" id="UP000499080"/>
    </source>
</evidence>
<feature type="compositionally biased region" description="Basic and acidic residues" evidence="1">
    <location>
        <begin position="71"/>
        <end position="84"/>
    </location>
</feature>
<proteinExistence type="predicted"/>
<dbReference type="AlphaFoldDB" id="A0A4Y2U435"/>
<accession>A0A4Y2U435</accession>
<dbReference type="OrthoDB" id="6467367at2759"/>
<comment type="caution">
    <text evidence="2">The sequence shown here is derived from an EMBL/GenBank/DDBJ whole genome shotgun (WGS) entry which is preliminary data.</text>
</comment>
<organism evidence="2 3">
    <name type="scientific">Araneus ventricosus</name>
    <name type="common">Orbweaver spider</name>
    <name type="synonym">Epeira ventricosa</name>
    <dbReference type="NCBI Taxonomy" id="182803"/>
    <lineage>
        <taxon>Eukaryota</taxon>
        <taxon>Metazoa</taxon>
        <taxon>Ecdysozoa</taxon>
        <taxon>Arthropoda</taxon>
        <taxon>Chelicerata</taxon>
        <taxon>Arachnida</taxon>
        <taxon>Araneae</taxon>
        <taxon>Araneomorphae</taxon>
        <taxon>Entelegynae</taxon>
        <taxon>Araneoidea</taxon>
        <taxon>Araneidae</taxon>
        <taxon>Araneus</taxon>
    </lineage>
</organism>
<feature type="compositionally biased region" description="Polar residues" evidence="1">
    <location>
        <begin position="54"/>
        <end position="63"/>
    </location>
</feature>
<gene>
    <name evidence="2" type="ORF">AVEN_245502_1</name>
</gene>
<protein>
    <submittedName>
        <fullName evidence="2">Uncharacterized protein</fullName>
    </submittedName>
</protein>
<dbReference type="Proteomes" id="UP000499080">
    <property type="component" value="Unassembled WGS sequence"/>
</dbReference>
<sequence length="103" mass="11558">MLLFVIQQRICQTRNDTVLNNIFCGMTDTCCQMTSFSVGTDGSVSQYTFHFKNPHNQKSQGVRSENLGGHVSEKDQRITRSSPDRRCCTDAAIRGHVTSSKKN</sequence>
<evidence type="ECO:0000256" key="1">
    <source>
        <dbReference type="SAM" id="MobiDB-lite"/>
    </source>
</evidence>
<keyword evidence="3" id="KW-1185">Reference proteome</keyword>
<dbReference type="EMBL" id="BGPR01033598">
    <property type="protein sequence ID" value="GBO07598.1"/>
    <property type="molecule type" value="Genomic_DNA"/>
</dbReference>
<reference evidence="2 3" key="1">
    <citation type="journal article" date="2019" name="Sci. Rep.">
        <title>Orb-weaving spider Araneus ventricosus genome elucidates the spidroin gene catalogue.</title>
        <authorList>
            <person name="Kono N."/>
            <person name="Nakamura H."/>
            <person name="Ohtoshi R."/>
            <person name="Moran D.A.P."/>
            <person name="Shinohara A."/>
            <person name="Yoshida Y."/>
            <person name="Fujiwara M."/>
            <person name="Mori M."/>
            <person name="Tomita M."/>
            <person name="Arakawa K."/>
        </authorList>
    </citation>
    <scope>NUCLEOTIDE SEQUENCE [LARGE SCALE GENOMIC DNA]</scope>
</reference>